<proteinExistence type="predicted"/>
<protein>
    <submittedName>
        <fullName evidence="1">Uncharacterized protein</fullName>
    </submittedName>
</protein>
<comment type="caution">
    <text evidence="1">The sequence shown here is derived from an EMBL/GenBank/DDBJ whole genome shotgun (WGS) entry which is preliminary data.</text>
</comment>
<keyword evidence="2" id="KW-1185">Reference proteome</keyword>
<gene>
    <name evidence="1" type="ORF">PVAP13_5KG222828</name>
</gene>
<dbReference type="EMBL" id="CM029045">
    <property type="protein sequence ID" value="KAG2597755.1"/>
    <property type="molecule type" value="Genomic_DNA"/>
</dbReference>
<organism evidence="1 2">
    <name type="scientific">Panicum virgatum</name>
    <name type="common">Blackwell switchgrass</name>
    <dbReference type="NCBI Taxonomy" id="38727"/>
    <lineage>
        <taxon>Eukaryota</taxon>
        <taxon>Viridiplantae</taxon>
        <taxon>Streptophyta</taxon>
        <taxon>Embryophyta</taxon>
        <taxon>Tracheophyta</taxon>
        <taxon>Spermatophyta</taxon>
        <taxon>Magnoliopsida</taxon>
        <taxon>Liliopsida</taxon>
        <taxon>Poales</taxon>
        <taxon>Poaceae</taxon>
        <taxon>PACMAD clade</taxon>
        <taxon>Panicoideae</taxon>
        <taxon>Panicodae</taxon>
        <taxon>Paniceae</taxon>
        <taxon>Panicinae</taxon>
        <taxon>Panicum</taxon>
        <taxon>Panicum sect. Hiantes</taxon>
    </lineage>
</organism>
<accession>A0A8T0SKW6</accession>
<evidence type="ECO:0000313" key="1">
    <source>
        <dbReference type="EMBL" id="KAG2597755.1"/>
    </source>
</evidence>
<sequence length="101" mass="11626">MSAANLIPATQISWLEAPAKLIGEIFTLATVFRPLTACVVPPVLRLATWLACWWDGAFVSRASARAAPNRMLHHQQLWWHQIERTEALLWGCCEWSWRSRR</sequence>
<evidence type="ECO:0000313" key="2">
    <source>
        <dbReference type="Proteomes" id="UP000823388"/>
    </source>
</evidence>
<name>A0A8T0SKW6_PANVG</name>
<dbReference type="AlphaFoldDB" id="A0A8T0SKW6"/>
<dbReference type="Proteomes" id="UP000823388">
    <property type="component" value="Chromosome 5K"/>
</dbReference>
<reference evidence="1" key="1">
    <citation type="submission" date="2020-05" db="EMBL/GenBank/DDBJ databases">
        <title>WGS assembly of Panicum virgatum.</title>
        <authorList>
            <person name="Lovell J.T."/>
            <person name="Jenkins J."/>
            <person name="Shu S."/>
            <person name="Juenger T.E."/>
            <person name="Schmutz J."/>
        </authorList>
    </citation>
    <scope>NUCLEOTIDE SEQUENCE</scope>
    <source>
        <strain evidence="1">AP13</strain>
    </source>
</reference>